<evidence type="ECO:0000313" key="1">
    <source>
        <dbReference type="EMBL" id="GGD16703.1"/>
    </source>
</evidence>
<keyword evidence="2" id="KW-1185">Reference proteome</keyword>
<organism evidence="1 2">
    <name type="scientific">Aureimonas glaciei</name>
    <dbReference type="NCBI Taxonomy" id="1776957"/>
    <lineage>
        <taxon>Bacteria</taxon>
        <taxon>Pseudomonadati</taxon>
        <taxon>Pseudomonadota</taxon>
        <taxon>Alphaproteobacteria</taxon>
        <taxon>Hyphomicrobiales</taxon>
        <taxon>Aurantimonadaceae</taxon>
        <taxon>Aureimonas</taxon>
    </lineage>
</organism>
<dbReference type="Pfam" id="PF13489">
    <property type="entry name" value="Methyltransf_23"/>
    <property type="match status" value="1"/>
</dbReference>
<name>A0A917DAA1_9HYPH</name>
<dbReference type="Proteomes" id="UP000613160">
    <property type="component" value="Unassembled WGS sequence"/>
</dbReference>
<evidence type="ECO:0000313" key="2">
    <source>
        <dbReference type="Proteomes" id="UP000613160"/>
    </source>
</evidence>
<dbReference type="SUPFAM" id="SSF53335">
    <property type="entry name" value="S-adenosyl-L-methionine-dependent methyltransferases"/>
    <property type="match status" value="1"/>
</dbReference>
<protein>
    <recommendedName>
        <fullName evidence="3">Class I SAM-dependent methyltransferase</fullName>
    </recommendedName>
</protein>
<dbReference type="EMBL" id="BMJJ01000004">
    <property type="protein sequence ID" value="GGD16703.1"/>
    <property type="molecule type" value="Genomic_DNA"/>
</dbReference>
<dbReference type="AlphaFoldDB" id="A0A917DAA1"/>
<accession>A0A917DAA1</accession>
<gene>
    <name evidence="1" type="ORF">GCM10011335_19420</name>
</gene>
<proteinExistence type="predicted"/>
<comment type="caution">
    <text evidence="1">The sequence shown here is derived from an EMBL/GenBank/DDBJ whole genome shotgun (WGS) entry which is preliminary data.</text>
</comment>
<sequence length="233" mass="27068">MRAFSIIRSNTWSKPDPMASDRSVEFRFRARRFAYIASIIEELLETRTSIRILDVGGTEDYWRIARELLARYRDRISITLVNTEMQNVADTGLFRTLCADACEPDFLAGDHYDLVHSNSVIEHVGDAARMAAFSENIQRLGRRYYVQTPNYWFPLEPHFRVIGFQWLPIALRAWLMRRFNLGFFPRAKTDAEAMSNVAEIRLLNARQMRQLFPRAEQRIERVAGLSKSIMAAG</sequence>
<evidence type="ECO:0008006" key="3">
    <source>
        <dbReference type="Google" id="ProtNLM"/>
    </source>
</evidence>
<reference evidence="1" key="1">
    <citation type="journal article" date="2014" name="Int. J. Syst. Evol. Microbiol.">
        <title>Complete genome sequence of Corynebacterium casei LMG S-19264T (=DSM 44701T), isolated from a smear-ripened cheese.</title>
        <authorList>
            <consortium name="US DOE Joint Genome Institute (JGI-PGF)"/>
            <person name="Walter F."/>
            <person name="Albersmeier A."/>
            <person name="Kalinowski J."/>
            <person name="Ruckert C."/>
        </authorList>
    </citation>
    <scope>NUCLEOTIDE SEQUENCE</scope>
    <source>
        <strain evidence="1">CGMCC 1.15493</strain>
    </source>
</reference>
<dbReference type="RefSeq" id="WP_188850410.1">
    <property type="nucleotide sequence ID" value="NZ_BMJJ01000004.1"/>
</dbReference>
<dbReference type="Gene3D" id="3.40.50.150">
    <property type="entry name" value="Vaccinia Virus protein VP39"/>
    <property type="match status" value="1"/>
</dbReference>
<reference evidence="1" key="2">
    <citation type="submission" date="2020-09" db="EMBL/GenBank/DDBJ databases">
        <authorList>
            <person name="Sun Q."/>
            <person name="Zhou Y."/>
        </authorList>
    </citation>
    <scope>NUCLEOTIDE SEQUENCE</scope>
    <source>
        <strain evidence="1">CGMCC 1.15493</strain>
    </source>
</reference>
<dbReference type="InterPro" id="IPR029063">
    <property type="entry name" value="SAM-dependent_MTases_sf"/>
</dbReference>